<dbReference type="GO" id="GO:0005085">
    <property type="term" value="F:guanyl-nucleotide exchange factor activity"/>
    <property type="evidence" value="ECO:0007669"/>
    <property type="project" value="UniProtKB-UniRule"/>
</dbReference>
<feature type="region of interest" description="Disordered" evidence="2">
    <location>
        <begin position="1"/>
        <end position="23"/>
    </location>
</feature>
<dbReference type="FunFam" id="1.20.58.2010:FF:000003">
    <property type="entry name" value="Rop guanine nucleotide exchange factor 14"/>
    <property type="match status" value="1"/>
</dbReference>
<organism evidence="3 4">
    <name type="scientific">Daucus carota subsp. sativus</name>
    <name type="common">Carrot</name>
    <dbReference type="NCBI Taxonomy" id="79200"/>
    <lineage>
        <taxon>Eukaryota</taxon>
        <taxon>Viridiplantae</taxon>
        <taxon>Streptophyta</taxon>
        <taxon>Embryophyta</taxon>
        <taxon>Tracheophyta</taxon>
        <taxon>Spermatophyta</taxon>
        <taxon>Magnoliopsida</taxon>
        <taxon>eudicotyledons</taxon>
        <taxon>Gunneridae</taxon>
        <taxon>Pentapetalae</taxon>
        <taxon>asterids</taxon>
        <taxon>campanulids</taxon>
        <taxon>Apiales</taxon>
        <taxon>Apiaceae</taxon>
        <taxon>Apioideae</taxon>
        <taxon>Scandiceae</taxon>
        <taxon>Daucinae</taxon>
        <taxon>Daucus</taxon>
        <taxon>Daucus sect. Daucus</taxon>
    </lineage>
</organism>
<protein>
    <submittedName>
        <fullName evidence="3">Uncharacterized protein</fullName>
    </submittedName>
</protein>
<evidence type="ECO:0000256" key="1">
    <source>
        <dbReference type="ARBA" id="ARBA00022658"/>
    </source>
</evidence>
<reference evidence="3" key="2">
    <citation type="submission" date="2022-03" db="EMBL/GenBank/DDBJ databases">
        <title>Draft title - Genomic analysis of global carrot germplasm unveils the trajectory of domestication and the origin of high carotenoid orange carrot.</title>
        <authorList>
            <person name="Iorizzo M."/>
            <person name="Ellison S."/>
            <person name="Senalik D."/>
            <person name="Macko-Podgorni A."/>
            <person name="Grzebelus D."/>
            <person name="Bostan H."/>
            <person name="Rolling W."/>
            <person name="Curaba J."/>
            <person name="Simon P."/>
        </authorList>
    </citation>
    <scope>NUCLEOTIDE SEQUENCE</scope>
    <source>
        <tissue evidence="3">Leaf</tissue>
    </source>
</reference>
<dbReference type="Proteomes" id="UP000077755">
    <property type="component" value="Chromosome 7"/>
</dbReference>
<dbReference type="EMBL" id="CP093349">
    <property type="protein sequence ID" value="WOH09087.1"/>
    <property type="molecule type" value="Genomic_DNA"/>
</dbReference>
<evidence type="ECO:0000256" key="2">
    <source>
        <dbReference type="SAM" id="MobiDB-lite"/>
    </source>
</evidence>
<dbReference type="PANTHER" id="PTHR33101:SF1">
    <property type="entry name" value="ROP GUANINE NUCLEOTIDE EXCHANGE FACTOR 5"/>
    <property type="match status" value="1"/>
</dbReference>
<gene>
    <name evidence="3" type="ORF">DCAR_0728542</name>
</gene>
<dbReference type="InterPro" id="IPR005512">
    <property type="entry name" value="PRONE_dom"/>
</dbReference>
<sequence length="554" mass="61985">MTTPSRRSSSASNSGETKANERSLAALLGGWPNHKAQLPEECSVDTETNVQGSNLKSQNATSKLSDMEKMKERFAKLMLGEDMSGSGKGVCTALALSNDITNLSATIFGQLWRLEPLSSKQKSMWRREMECLLCVCNHIVEFVPSWQRLPDESEVEVMTRRPRADLYMDLPALRKLDNMILEILDGFSSTEFWYIEPGNIAYNDDLSASFRKTMQRQEAKWWLPVPRVPSGGLLEETRKQLSHIRDCANQILKAAIAINNMALAEMEIPESYLESLPKNARTCLGDFIYRYITSEHFSLDCLLDCLDLSTEHSSLEMANRIEASIYVWRRNPHYGSPLNTLNQSPAKSSWEMVRDLIIDEDKTDLFAERAESVLRTLKQQFPCLSLTTLDTSKIQCNKDIGKSILESYSRVLENLAYNIVARVDDLLYVDDLTRQCDKLSSVSKVSVISRKRVTVHYPLSASGTPYKSACATPKFSPAQIVNSPAKAEKSPLGDGNNSSRISHRGFGVRKVLSNYLGCDADVNSCVSDHQGSYSVGRKSVEVLASSKQKENSEP</sequence>
<evidence type="ECO:0000313" key="3">
    <source>
        <dbReference type="EMBL" id="WOH09087.1"/>
    </source>
</evidence>
<dbReference type="OrthoDB" id="1053009at2759"/>
<dbReference type="PANTHER" id="PTHR33101">
    <property type="entry name" value="ROP GUANINE NUCLEOTIDE EXCHANGE FACTOR 1"/>
    <property type="match status" value="1"/>
</dbReference>
<dbReference type="Gene3D" id="1.20.58.2010">
    <property type="entry name" value="PRONE domain, subdomain 1"/>
    <property type="match status" value="2"/>
</dbReference>
<name>A0A164TN02_DAUCS</name>
<keyword evidence="1" id="KW-0344">Guanine-nucleotide releasing factor</keyword>
<reference evidence="3" key="1">
    <citation type="journal article" date="2016" name="Nat. Genet.">
        <title>A high-quality carrot genome assembly provides new insights into carotenoid accumulation and asterid genome evolution.</title>
        <authorList>
            <person name="Iorizzo M."/>
            <person name="Ellison S."/>
            <person name="Senalik D."/>
            <person name="Zeng P."/>
            <person name="Satapoomin P."/>
            <person name="Huang J."/>
            <person name="Bowman M."/>
            <person name="Iovene M."/>
            <person name="Sanseverino W."/>
            <person name="Cavagnaro P."/>
            <person name="Yildiz M."/>
            <person name="Macko-Podgorni A."/>
            <person name="Moranska E."/>
            <person name="Grzebelus E."/>
            <person name="Grzebelus D."/>
            <person name="Ashrafi H."/>
            <person name="Zheng Z."/>
            <person name="Cheng S."/>
            <person name="Spooner D."/>
            <person name="Van Deynze A."/>
            <person name="Simon P."/>
        </authorList>
    </citation>
    <scope>NUCLEOTIDE SEQUENCE</scope>
    <source>
        <tissue evidence="3">Leaf</tissue>
    </source>
</reference>
<accession>A0A164TN02</accession>
<dbReference type="KEGG" id="dcr:108194176"/>
<dbReference type="InterPro" id="IPR038937">
    <property type="entry name" value="RopGEF"/>
</dbReference>
<dbReference type="Gramene" id="KZM87751">
    <property type="protein sequence ID" value="KZM87751"/>
    <property type="gene ID" value="DCAR_024852"/>
</dbReference>
<dbReference type="PROSITE" id="PS51334">
    <property type="entry name" value="PRONE"/>
    <property type="match status" value="1"/>
</dbReference>
<keyword evidence="4" id="KW-1185">Reference proteome</keyword>
<evidence type="ECO:0000313" key="4">
    <source>
        <dbReference type="Proteomes" id="UP000077755"/>
    </source>
</evidence>
<dbReference type="FunFam" id="1.20.58.2010:FF:000001">
    <property type="entry name" value="Rop guanine nucleotide exchange factor 14"/>
    <property type="match status" value="1"/>
</dbReference>
<proteinExistence type="predicted"/>
<feature type="compositionally biased region" description="Low complexity" evidence="2">
    <location>
        <begin position="1"/>
        <end position="14"/>
    </location>
</feature>
<dbReference type="Pfam" id="PF03759">
    <property type="entry name" value="PRONE"/>
    <property type="match status" value="1"/>
</dbReference>
<dbReference type="OMA" id="HIRDCAN"/>
<dbReference type="FunFam" id="1.20.58.1310:FF:000002">
    <property type="entry name" value="Rop guanine nucleotide exchange factor 2"/>
    <property type="match status" value="1"/>
</dbReference>
<dbReference type="AlphaFoldDB" id="A0A164TN02"/>